<feature type="site" description="Interaction with target DNA" evidence="7">
    <location>
        <position position="72"/>
    </location>
</feature>
<dbReference type="HAMAP" id="MF_00801">
    <property type="entry name" value="Endonuclease_5"/>
    <property type="match status" value="1"/>
</dbReference>
<evidence type="ECO:0000256" key="3">
    <source>
        <dbReference type="ARBA" id="ARBA00022490"/>
    </source>
</evidence>
<dbReference type="PANTHER" id="PTHR28511:SF1">
    <property type="entry name" value="ENDONUCLEASE V"/>
    <property type="match status" value="1"/>
</dbReference>
<dbReference type="GO" id="GO:0016891">
    <property type="term" value="F:RNA endonuclease activity producing 5'-phosphomonoesters, hydrolytic mechanism"/>
    <property type="evidence" value="ECO:0007669"/>
    <property type="project" value="TreeGrafter"/>
</dbReference>
<evidence type="ECO:0000256" key="2">
    <source>
        <dbReference type="ARBA" id="ARBA00004496"/>
    </source>
</evidence>
<dbReference type="GO" id="GO:0043737">
    <property type="term" value="F:deoxyribonuclease V activity"/>
    <property type="evidence" value="ECO:0007669"/>
    <property type="project" value="UniProtKB-UniRule"/>
</dbReference>
<dbReference type="Proteomes" id="UP000186940">
    <property type="component" value="Unassembled WGS sequence"/>
</dbReference>
<protein>
    <recommendedName>
        <fullName evidence="7">Endonuclease V</fullName>
        <ecNumber evidence="7">3.1.21.7</ecNumber>
    </recommendedName>
    <alternativeName>
        <fullName evidence="7">Deoxyinosine 3'endonuclease</fullName>
    </alternativeName>
    <alternativeName>
        <fullName evidence="7">Deoxyribonuclease V</fullName>
        <shortName evidence="7">DNase V</shortName>
    </alternativeName>
</protein>
<keyword evidence="7" id="KW-0479">Metal-binding</keyword>
<evidence type="ECO:0000256" key="4">
    <source>
        <dbReference type="ARBA" id="ARBA00022722"/>
    </source>
</evidence>
<dbReference type="InterPro" id="IPR007581">
    <property type="entry name" value="Endonuclease-V"/>
</dbReference>
<comment type="similarity">
    <text evidence="7">Belongs to the endonuclease V family.</text>
</comment>
<feature type="binding site" evidence="7">
    <location>
        <position position="102"/>
    </location>
    <ligand>
        <name>Mg(2+)</name>
        <dbReference type="ChEBI" id="CHEBI:18420"/>
    </ligand>
</feature>
<dbReference type="PANTHER" id="PTHR28511">
    <property type="entry name" value="ENDONUCLEASE V"/>
    <property type="match status" value="1"/>
</dbReference>
<comment type="function">
    <text evidence="7">DNA repair enzyme involved in the repair of deaminated bases. Selectively cleaves double-stranded DNA at the second phosphodiester bond 3' to a deoxyinosine leaving behind the intact lesion on the nicked DNA.</text>
</comment>
<dbReference type="GO" id="GO:0000287">
    <property type="term" value="F:magnesium ion binding"/>
    <property type="evidence" value="ECO:0007669"/>
    <property type="project" value="UniProtKB-UniRule"/>
</dbReference>
<comment type="cofactor">
    <cofactor evidence="7">
        <name>Mg(2+)</name>
        <dbReference type="ChEBI" id="CHEBI:18420"/>
    </cofactor>
</comment>
<feature type="binding site" evidence="7">
    <location>
        <position position="36"/>
    </location>
    <ligand>
        <name>Mg(2+)</name>
        <dbReference type="ChEBI" id="CHEBI:18420"/>
    </ligand>
</feature>
<dbReference type="NCBIfam" id="NF008629">
    <property type="entry name" value="PRK11617.1"/>
    <property type="match status" value="1"/>
</dbReference>
<sequence>MVNREALYRIQAAVASRTIIDDRLNLDAIKYIAGADQAFFEDKIISAIVVLEFPALNIVDSSHVILSVNFPYIPGLLSFREAPSVIEAFNLLDVTPDLLVVDGCGINHPRFAGLATHIGVMLDIPTIGVAKKILCGKGEVPSEVGDAEVIIFQDRVVGYYFKSKRGCNPLIVAPGHMISPESALKLIKSCIKGYKLPEPTRIAHLFANRVKRECMREAKED</sequence>
<keyword evidence="4 7" id="KW-0540">Nuclease</keyword>
<keyword evidence="9" id="KW-1185">Reference proteome</keyword>
<dbReference type="Gene3D" id="3.30.2170.10">
    <property type="entry name" value="archaeoglobus fulgidus dsm 4304 superfamily"/>
    <property type="match status" value="1"/>
</dbReference>
<reference evidence="8" key="1">
    <citation type="submission" date="2016-05" db="EMBL/GenBank/DDBJ databases">
        <title>Microbial consortia oxidize butane by reversing methanogenesis.</title>
        <authorList>
            <person name="Laso-Perez R."/>
            <person name="Richter M."/>
            <person name="Wegener G."/>
            <person name="Musat F."/>
        </authorList>
    </citation>
    <scope>NUCLEOTIDE SEQUENCE [LARGE SCALE GENOMIC DNA]</scope>
    <source>
        <strain evidence="8">BOX2</strain>
    </source>
</reference>
<dbReference type="AlphaFoldDB" id="A0A1F2PA71"/>
<keyword evidence="7" id="KW-0234">DNA repair</keyword>
<keyword evidence="6 7" id="KW-0378">Hydrolase</keyword>
<evidence type="ECO:0000256" key="6">
    <source>
        <dbReference type="ARBA" id="ARBA00022801"/>
    </source>
</evidence>
<keyword evidence="7" id="KW-0227">DNA damage</keyword>
<dbReference type="CDD" id="cd06559">
    <property type="entry name" value="Endonuclease_V"/>
    <property type="match status" value="1"/>
</dbReference>
<evidence type="ECO:0000313" key="8">
    <source>
        <dbReference type="EMBL" id="OFV68148.1"/>
    </source>
</evidence>
<dbReference type="EC" id="3.1.21.7" evidence="7"/>
<comment type="caution">
    <text evidence="8">The sequence shown here is derived from an EMBL/GenBank/DDBJ whole genome shotgun (WGS) entry which is preliminary data.</text>
</comment>
<keyword evidence="3 7" id="KW-0963">Cytoplasm</keyword>
<comment type="subcellular location">
    <subcellularLocation>
        <location evidence="2 7">Cytoplasm</location>
    </subcellularLocation>
</comment>
<comment type="catalytic activity">
    <reaction evidence="1 7">
        <text>Endonucleolytic cleavage at apurinic or apyrimidinic sites to products with a 5'-phosphate.</text>
        <dbReference type="EC" id="3.1.21.7"/>
    </reaction>
</comment>
<dbReference type="Pfam" id="PF04493">
    <property type="entry name" value="Endonuclease_5"/>
    <property type="match status" value="1"/>
</dbReference>
<dbReference type="STRING" id="1838285.SCAL_000788"/>
<name>A0A1F2PA71_9EURY</name>
<accession>A0A1F2PA71</accession>
<keyword evidence="7" id="KW-0460">Magnesium</keyword>
<evidence type="ECO:0000256" key="1">
    <source>
        <dbReference type="ARBA" id="ARBA00001835"/>
    </source>
</evidence>
<gene>
    <name evidence="7" type="primary">nfi</name>
    <name evidence="8" type="ORF">SCAL_000788</name>
</gene>
<dbReference type="PATRIC" id="fig|1838285.3.peg.796"/>
<evidence type="ECO:0000256" key="7">
    <source>
        <dbReference type="HAMAP-Rule" id="MF_00801"/>
    </source>
</evidence>
<proteinExistence type="inferred from homology"/>
<dbReference type="EMBL" id="LYOS01000002">
    <property type="protein sequence ID" value="OFV68148.1"/>
    <property type="molecule type" value="Genomic_DNA"/>
</dbReference>
<dbReference type="GO" id="GO:0003727">
    <property type="term" value="F:single-stranded RNA binding"/>
    <property type="evidence" value="ECO:0007669"/>
    <property type="project" value="TreeGrafter"/>
</dbReference>
<dbReference type="GO" id="GO:0005737">
    <property type="term" value="C:cytoplasm"/>
    <property type="evidence" value="ECO:0007669"/>
    <property type="project" value="UniProtKB-SubCell"/>
</dbReference>
<evidence type="ECO:0000313" key="9">
    <source>
        <dbReference type="Proteomes" id="UP000186940"/>
    </source>
</evidence>
<evidence type="ECO:0000256" key="5">
    <source>
        <dbReference type="ARBA" id="ARBA00022759"/>
    </source>
</evidence>
<keyword evidence="5 7" id="KW-0255">Endonuclease</keyword>
<dbReference type="GO" id="GO:0006281">
    <property type="term" value="P:DNA repair"/>
    <property type="evidence" value="ECO:0007669"/>
    <property type="project" value="UniProtKB-UniRule"/>
</dbReference>
<organism evidence="8 9">
    <name type="scientific">Candidatus Syntropharchaeum caldarium</name>
    <dbReference type="NCBI Taxonomy" id="1838285"/>
    <lineage>
        <taxon>Archaea</taxon>
        <taxon>Methanobacteriati</taxon>
        <taxon>Methanobacteriota</taxon>
        <taxon>Stenosarchaea group</taxon>
        <taxon>Methanomicrobia</taxon>
        <taxon>Methanosarcinales</taxon>
        <taxon>ANME-2 cluster</taxon>
        <taxon>Candidatus Syntropharchaeum</taxon>
    </lineage>
</organism>